<dbReference type="Pfam" id="PF12739">
    <property type="entry name" value="TRAPPC-Trs85"/>
    <property type="match status" value="1"/>
</dbReference>
<feature type="compositionally biased region" description="Polar residues" evidence="1">
    <location>
        <begin position="32"/>
        <end position="45"/>
    </location>
</feature>
<feature type="region of interest" description="Disordered" evidence="1">
    <location>
        <begin position="177"/>
        <end position="202"/>
    </location>
</feature>
<feature type="compositionally biased region" description="Acidic residues" evidence="1">
    <location>
        <begin position="718"/>
        <end position="733"/>
    </location>
</feature>
<evidence type="ECO:0000256" key="1">
    <source>
        <dbReference type="SAM" id="MobiDB-lite"/>
    </source>
</evidence>
<evidence type="ECO:0000313" key="3">
    <source>
        <dbReference type="Proteomes" id="UP000285405"/>
    </source>
</evidence>
<dbReference type="InterPro" id="IPR024420">
    <property type="entry name" value="TRAPP_III_complex_Trs85"/>
</dbReference>
<gene>
    <name evidence="2" type="ORF">GcC1_180013</name>
</gene>
<organism evidence="2 3">
    <name type="scientific">Golovinomyces cichoracearum</name>
    <dbReference type="NCBI Taxonomy" id="62708"/>
    <lineage>
        <taxon>Eukaryota</taxon>
        <taxon>Fungi</taxon>
        <taxon>Dikarya</taxon>
        <taxon>Ascomycota</taxon>
        <taxon>Pezizomycotina</taxon>
        <taxon>Leotiomycetes</taxon>
        <taxon>Erysiphales</taxon>
        <taxon>Erysiphaceae</taxon>
        <taxon>Golovinomyces</taxon>
    </lineage>
</organism>
<evidence type="ECO:0000313" key="2">
    <source>
        <dbReference type="EMBL" id="RKF58791.1"/>
    </source>
</evidence>
<dbReference type="OrthoDB" id="203724at2759"/>
<comment type="caution">
    <text evidence="2">The sequence shown here is derived from an EMBL/GenBank/DDBJ whole genome shotgun (WGS) entry which is preliminary data.</text>
</comment>
<dbReference type="Proteomes" id="UP000285405">
    <property type="component" value="Unassembled WGS sequence"/>
</dbReference>
<sequence>MTPPTNDSIPYTGFTRADSPLQYFQENRDSSDYNSMPSSILSHPQQAPHASIPSLAASSNPAKSRTSSPARQGKNARLQVGSIFEDSIGRSQCISSRDIIEDPRKLILQAFVPHIAVHTSSDTSELLSGKGFKRGLWELLRPFGEHIPGKVNVRDSLGAGKTWEDYAVHFVQLEDGTAKSTSSPKHTDVEMPPSNTNKKYMDNDLGQRAKTEVIASVETLVDYYLTNAEQFPSHNGMEDYLSNENPRNPDKLSPFYISYLRKLMTGMPLAPHETFSHPVACVIAISSRNASPIDTLKELYEYSIRGKKRLPQWVNNDYLRYYVLIHDEERGDINKSVILFDQMKRHFGLHCHLLRLRSSQCVTSDDDSVELPRSSWLTAQEEITEMKKQNIKEGIEDSLQYIYGSDITAIRTFIREMVTQSIIPSMERCVATWNDQIASRRKGFSGRILSISKQWAGFGRSSRSSVSGTSGSTGPNSNYDIGRGYYRPDAPEALMRKLADYAFMLRDWKLALGTYDLLRSDFSSDKAWKYHAAANEMAAICALLVPRSMSSKTRSETIDQFLETASYSYITRCGASCDALRCLLLGMELLRLRGGSAISDAAKWGLRLLESKIVGSIGDALIKERISACYASKKGIGSGRWGGRTRKSALWNIQAADAWLSIGKPQRSKQQLDDANSKYSLLENKNAIETYSAAGVYLKALQRKVQSEILPVNIEGPEVTEEPETLDESESEDFQSRPSRRSMMGVIVPPLSGLATTPLKGTFAENGEVQFKTGQFE</sequence>
<dbReference type="PANTHER" id="PTHR12975">
    <property type="entry name" value="TRANSPORT PROTEIN TRAPP"/>
    <property type="match status" value="1"/>
</dbReference>
<dbReference type="GO" id="GO:1990072">
    <property type="term" value="C:TRAPPIII protein complex"/>
    <property type="evidence" value="ECO:0007669"/>
    <property type="project" value="TreeGrafter"/>
</dbReference>
<name>A0A420HMX4_9PEZI</name>
<reference evidence="2 3" key="1">
    <citation type="journal article" date="2018" name="BMC Genomics">
        <title>Comparative genome analyses reveal sequence features reflecting distinct modes of host-adaptation between dicot and monocot powdery mildew.</title>
        <authorList>
            <person name="Wu Y."/>
            <person name="Ma X."/>
            <person name="Pan Z."/>
            <person name="Kale S.D."/>
            <person name="Song Y."/>
            <person name="King H."/>
            <person name="Zhang Q."/>
            <person name="Presley C."/>
            <person name="Deng X."/>
            <person name="Wei C.I."/>
            <person name="Xiao S."/>
        </authorList>
    </citation>
    <scope>NUCLEOTIDE SEQUENCE [LARGE SCALE GENOMIC DNA]</scope>
    <source>
        <strain evidence="2">UCSC1</strain>
    </source>
</reference>
<accession>A0A420HMX4</accession>
<feature type="region of interest" description="Disordered" evidence="1">
    <location>
        <begin position="1"/>
        <end position="77"/>
    </location>
</feature>
<dbReference type="EMBL" id="MCBR01018059">
    <property type="protein sequence ID" value="RKF58791.1"/>
    <property type="molecule type" value="Genomic_DNA"/>
</dbReference>
<dbReference type="AlphaFoldDB" id="A0A420HMX4"/>
<dbReference type="PANTHER" id="PTHR12975:SF6">
    <property type="entry name" value="TRAFFICKING PROTEIN PARTICLE COMPLEX SUBUNIT 8"/>
    <property type="match status" value="1"/>
</dbReference>
<protein>
    <submittedName>
        <fullName evidence="2">Transport protein particle subunit trs85-2</fullName>
    </submittedName>
</protein>
<proteinExistence type="predicted"/>
<feature type="compositionally biased region" description="Polar residues" evidence="1">
    <location>
        <begin position="56"/>
        <end position="70"/>
    </location>
</feature>
<feature type="region of interest" description="Disordered" evidence="1">
    <location>
        <begin position="715"/>
        <end position="742"/>
    </location>
</feature>